<evidence type="ECO:0000256" key="6">
    <source>
        <dbReference type="ARBA" id="ARBA00023306"/>
    </source>
</evidence>
<feature type="signal peptide" evidence="8">
    <location>
        <begin position="1"/>
        <end position="15"/>
    </location>
</feature>
<feature type="region of interest" description="Disordered" evidence="7">
    <location>
        <begin position="124"/>
        <end position="186"/>
    </location>
</feature>
<feature type="region of interest" description="Disordered" evidence="7">
    <location>
        <begin position="311"/>
        <end position="370"/>
    </location>
</feature>
<evidence type="ECO:0000256" key="4">
    <source>
        <dbReference type="ARBA" id="ARBA00022843"/>
    </source>
</evidence>
<keyword evidence="4" id="KW-0832">Ubl conjugation</keyword>
<feature type="compositionally biased region" description="Polar residues" evidence="7">
    <location>
        <begin position="620"/>
        <end position="644"/>
    </location>
</feature>
<sequence>MLSALLSQLCGQCAAASAGSQLGHGNRANLSFIGPIEPALGLLGFVPPLRDECNTYLLFYDIGFKGGEMASTELNFDIDEDEQKWKAGVSDGLAFCSPPTHLLYNKPLDFSQVTPSQLGISAESFVPSSQGKDKSRLSQLKLRRRSTVGARGSPETNSLIRYIAQQRQKTPPSTPQPRQASPFFSCGSSTLKQKMASFQNIMEIEENPRPAEEKESDGHTSVGGKENWGPQGCPIPAAPPCSKRRRTGPFQDIVLAPPASLDILSPRLTPGYPEQVEVGEVCTDEPSYAELTSFETEEAVCWSPLFPGPRSSDRNDVPFSPTHCSPAEARRQSWRTGPQSPCLPLTLGPVDLGSSESLPSPSPFPLTTRPGETAADEVAECAGNSARPKRKRVHFGVPLSPEFFDKRLPPSTPLQKGGTPAHLLASGGPQLRSLLKTPQKSALSLPQPDFGSPSLTGPSSPSPSGLHDNEVQTICTEEQVKITVPVGITDPAVEEAVGSHEDTDVAPGLCEESNQRKPHSPDVTPTPPQTLSGEAETGVELKTELAPSPAPEPPVNKPRPARSRSRKRKAEVTDPAAERRPSRNAAVSASGKMKGSAGKRRWGSKEVDRSLYGKRDYASKNPTLSPITETLSCAPTTMHPQTAETPEDSGGTPNPSIPLVQTGRGDLAAGVVAAAALWRRRFCIPAGDQAVNGLHDGRKAEESAGLPAGDASDCAAEATAPAASADPLFVPPPPAWEPEERRGSRGGRGACGRSRRGKGRRKLALSSPYAEDQTATGTEPFRSPASPDRSSGNRQDSDAQVPDASVSGGLSGEEEHGVSDSTDPESEASLALPKPASGGGQRSNAAQRSRATDRLKGRRSSLFQPRSRTEEEEDGEAQSRTGGGWSQEEEGREVRGEGGEISDRATETRGVEAGADGDTGVDEIGQLTVPPMHVVGGAEQAPPPWQQAEFCIEDVLRAPPREGRRSVRRSLRNQSHQDPSAIGLAWVPRSSPTDLRPARRRTRGRRSSARATPTLPEDPAL</sequence>
<reference evidence="10" key="1">
    <citation type="journal article" date="2023" name="Science">
        <title>Genome structures resolve the early diversification of teleost fishes.</title>
        <authorList>
            <person name="Parey E."/>
            <person name="Louis A."/>
            <person name="Montfort J."/>
            <person name="Bouchez O."/>
            <person name="Roques C."/>
            <person name="Iampietro C."/>
            <person name="Lluch J."/>
            <person name="Castinel A."/>
            <person name="Donnadieu C."/>
            <person name="Desvignes T."/>
            <person name="Floi Bucao C."/>
            <person name="Jouanno E."/>
            <person name="Wen M."/>
            <person name="Mejri S."/>
            <person name="Dirks R."/>
            <person name="Jansen H."/>
            <person name="Henkel C."/>
            <person name="Chen W.J."/>
            <person name="Zahm M."/>
            <person name="Cabau C."/>
            <person name="Klopp C."/>
            <person name="Thompson A.W."/>
            <person name="Robinson-Rechavi M."/>
            <person name="Braasch I."/>
            <person name="Lecointre G."/>
            <person name="Bobe J."/>
            <person name="Postlethwait J.H."/>
            <person name="Berthelot C."/>
            <person name="Roest Crollius H."/>
            <person name="Guiguen Y."/>
        </authorList>
    </citation>
    <scope>NUCLEOTIDE SEQUENCE</scope>
    <source>
        <strain evidence="10">WJC10195</strain>
    </source>
</reference>
<dbReference type="GO" id="GO:0007088">
    <property type="term" value="P:regulation of mitotic nuclear division"/>
    <property type="evidence" value="ECO:0007669"/>
    <property type="project" value="TreeGrafter"/>
</dbReference>
<feature type="chain" id="PRO_5040469525" description="PP1-binding domain-containing protein" evidence="8">
    <location>
        <begin position="16"/>
        <end position="1021"/>
    </location>
</feature>
<feature type="region of interest" description="Disordered" evidence="7">
    <location>
        <begin position="492"/>
        <end position="661"/>
    </location>
</feature>
<feature type="region of interest" description="Disordered" evidence="7">
    <location>
        <begin position="700"/>
        <end position="927"/>
    </location>
</feature>
<keyword evidence="5" id="KW-0539">Nucleus</keyword>
<dbReference type="GO" id="GO:0051983">
    <property type="term" value="P:regulation of chromosome segregation"/>
    <property type="evidence" value="ECO:0007669"/>
    <property type="project" value="TreeGrafter"/>
</dbReference>
<evidence type="ECO:0000256" key="2">
    <source>
        <dbReference type="ARBA" id="ARBA00022499"/>
    </source>
</evidence>
<keyword evidence="8" id="KW-0732">Signal</keyword>
<feature type="compositionally biased region" description="Basic and acidic residues" evidence="7">
    <location>
        <begin position="570"/>
        <end position="581"/>
    </location>
</feature>
<keyword evidence="11" id="KW-1185">Reference proteome</keyword>
<organism evidence="10 11">
    <name type="scientific">Synaphobranchus kaupii</name>
    <name type="common">Kaup's arrowtooth eel</name>
    <dbReference type="NCBI Taxonomy" id="118154"/>
    <lineage>
        <taxon>Eukaryota</taxon>
        <taxon>Metazoa</taxon>
        <taxon>Chordata</taxon>
        <taxon>Craniata</taxon>
        <taxon>Vertebrata</taxon>
        <taxon>Euteleostomi</taxon>
        <taxon>Actinopterygii</taxon>
        <taxon>Neopterygii</taxon>
        <taxon>Teleostei</taxon>
        <taxon>Anguilliformes</taxon>
        <taxon>Synaphobranchidae</taxon>
        <taxon>Synaphobranchus</taxon>
    </lineage>
</organism>
<accession>A0A9Q1G9S3</accession>
<name>A0A9Q1G9S3_SYNKA</name>
<dbReference type="PANTHER" id="PTHR21603:SF16">
    <property type="entry name" value="CELL DIVISION CYCLE-ASSOCIATED PROTEIN 2"/>
    <property type="match status" value="1"/>
</dbReference>
<keyword evidence="2" id="KW-1017">Isopeptide bond</keyword>
<evidence type="ECO:0000313" key="10">
    <source>
        <dbReference type="EMBL" id="KAJ8380224.1"/>
    </source>
</evidence>
<protein>
    <recommendedName>
        <fullName evidence="9">PP1-binding domain-containing protein</fullName>
    </recommendedName>
</protein>
<feature type="compositionally biased region" description="Basic and acidic residues" evidence="7">
    <location>
        <begin position="892"/>
        <end position="910"/>
    </location>
</feature>
<feature type="region of interest" description="Disordered" evidence="7">
    <location>
        <begin position="206"/>
        <end position="246"/>
    </location>
</feature>
<dbReference type="AlphaFoldDB" id="A0A9Q1G9S3"/>
<feature type="compositionally biased region" description="Basic residues" evidence="7">
    <location>
        <begin position="753"/>
        <end position="763"/>
    </location>
</feature>
<evidence type="ECO:0000256" key="5">
    <source>
        <dbReference type="ARBA" id="ARBA00023242"/>
    </source>
</evidence>
<dbReference type="InterPro" id="IPR029334">
    <property type="entry name" value="PP1-bd"/>
</dbReference>
<feature type="domain" description="PP1-binding" evidence="9">
    <location>
        <begin position="389"/>
        <end position="450"/>
    </location>
</feature>
<feature type="region of interest" description="Disordered" evidence="7">
    <location>
        <begin position="962"/>
        <end position="1021"/>
    </location>
</feature>
<dbReference type="Proteomes" id="UP001152622">
    <property type="component" value="Chromosome 1"/>
</dbReference>
<evidence type="ECO:0000256" key="3">
    <source>
        <dbReference type="ARBA" id="ARBA00022553"/>
    </source>
</evidence>
<feature type="compositionally biased region" description="Low complexity" evidence="7">
    <location>
        <begin position="451"/>
        <end position="466"/>
    </location>
</feature>
<feature type="compositionally biased region" description="Basic and acidic residues" evidence="7">
    <location>
        <begin position="603"/>
        <end position="618"/>
    </location>
</feature>
<gene>
    <name evidence="10" type="ORF">SKAU_G00010020</name>
</gene>
<comment type="caution">
    <text evidence="10">The sequence shown here is derived from an EMBL/GenBank/DDBJ whole genome shotgun (WGS) entry which is preliminary data.</text>
</comment>
<comment type="subcellular location">
    <subcellularLocation>
        <location evidence="1">Nucleus</location>
    </subcellularLocation>
</comment>
<evidence type="ECO:0000313" key="11">
    <source>
        <dbReference type="Proteomes" id="UP001152622"/>
    </source>
</evidence>
<evidence type="ECO:0000256" key="8">
    <source>
        <dbReference type="SAM" id="SignalP"/>
    </source>
</evidence>
<evidence type="ECO:0000259" key="9">
    <source>
        <dbReference type="Pfam" id="PF15276"/>
    </source>
</evidence>
<feature type="compositionally biased region" description="Basic residues" evidence="7">
    <location>
        <begin position="998"/>
        <end position="1008"/>
    </location>
</feature>
<keyword evidence="6" id="KW-0131">Cell cycle</keyword>
<feature type="compositionally biased region" description="Pro residues" evidence="7">
    <location>
        <begin position="548"/>
        <end position="557"/>
    </location>
</feature>
<feature type="compositionally biased region" description="Low complexity" evidence="7">
    <location>
        <begin position="354"/>
        <end position="370"/>
    </location>
</feature>
<dbReference type="PANTHER" id="PTHR21603">
    <property type="entry name" value="ANTIGEN KI-67-LIKE PROTEIN"/>
    <property type="match status" value="1"/>
</dbReference>
<dbReference type="GO" id="GO:0005694">
    <property type="term" value="C:chromosome"/>
    <property type="evidence" value="ECO:0007669"/>
    <property type="project" value="TreeGrafter"/>
</dbReference>
<feature type="compositionally biased region" description="Low complexity" evidence="7">
    <location>
        <begin position="707"/>
        <end position="727"/>
    </location>
</feature>
<dbReference type="Pfam" id="PF15276">
    <property type="entry name" value="PP1_bind"/>
    <property type="match status" value="1"/>
</dbReference>
<dbReference type="EMBL" id="JAINUF010000001">
    <property type="protein sequence ID" value="KAJ8380224.1"/>
    <property type="molecule type" value="Genomic_DNA"/>
</dbReference>
<evidence type="ECO:0000256" key="7">
    <source>
        <dbReference type="SAM" id="MobiDB-lite"/>
    </source>
</evidence>
<evidence type="ECO:0000256" key="1">
    <source>
        <dbReference type="ARBA" id="ARBA00004123"/>
    </source>
</evidence>
<dbReference type="OrthoDB" id="9947694at2759"/>
<feature type="compositionally biased region" description="Polar residues" evidence="7">
    <location>
        <begin position="154"/>
        <end position="179"/>
    </location>
</feature>
<feature type="compositionally biased region" description="Basic and acidic residues" evidence="7">
    <location>
        <begin position="206"/>
        <end position="218"/>
    </location>
</feature>
<feature type="compositionally biased region" description="Basic residues" evidence="7">
    <location>
        <begin position="559"/>
        <end position="569"/>
    </location>
</feature>
<dbReference type="GO" id="GO:0005634">
    <property type="term" value="C:nucleus"/>
    <property type="evidence" value="ECO:0007669"/>
    <property type="project" value="UniProtKB-SubCell"/>
</dbReference>
<feature type="region of interest" description="Disordered" evidence="7">
    <location>
        <begin position="401"/>
        <end position="473"/>
    </location>
</feature>
<proteinExistence type="predicted"/>
<keyword evidence="3" id="KW-0597">Phosphoprotein</keyword>